<dbReference type="PANTHER" id="PTHR11956:SF5">
    <property type="entry name" value="ARGININE--TRNA LIGASE, CYTOPLASMIC"/>
    <property type="match status" value="1"/>
</dbReference>
<evidence type="ECO:0000256" key="2">
    <source>
        <dbReference type="ARBA" id="ARBA00012837"/>
    </source>
</evidence>
<evidence type="ECO:0000313" key="13">
    <source>
        <dbReference type="EMBL" id="OHA60059.1"/>
    </source>
</evidence>
<dbReference type="InterPro" id="IPR008909">
    <property type="entry name" value="DALR_anticod-bd"/>
</dbReference>
<dbReference type="GO" id="GO:0004814">
    <property type="term" value="F:arginine-tRNA ligase activity"/>
    <property type="evidence" value="ECO:0007669"/>
    <property type="project" value="UniProtKB-UniRule"/>
</dbReference>
<dbReference type="InterPro" id="IPR036695">
    <property type="entry name" value="Arg-tRNA-synth_N_sf"/>
</dbReference>
<sequence length="573" mass="63742">MIRSLIEKALVEELKQLGVRGPKVLLEHPSDSGLGDYATNVAMMYAKKLGEDPIELAGKLVQQLKNHNFEGVEKITVAGFGFINFYLKPDFFASEIKKILDEPNFGRNNRLRRQKTIVEYTDPNPFKVFHIGHLMSNTVGESISRLIEWSGADVKRASYQGDVGLHVAKAIYGIREQSWLFWKEKMLGSVTSRVNFLGAAYAAGAKAYEDNSTAKEEIIRLNTLIYSRTDAGVNRYYDAGRAWSLSYFETIYRRLGTKFDFYFFESEMAETGKAIVNDFLKKQVFVESDGAIVFKGEAHGLHTRVFVNSQGLPTYEAKDLGLAKAKYDKYPYEKSIVITANEQSDYFKVVLKAMEAVFPELAPKIKHISHGLLMLPSGKMSSRTGDVVAAEGLMADIEGKVFERLADRTLSRNSKKEIAGQVAVAAIKFSILKQAPGRDVIFDIEKSVSFEGDSGPYLQYTAVRAASVLAKAKKDGLTPSATRPEDIEVLPLEKFLYQFPEVVERAGTEYAPQSIVTYLLEVASAFNSFYGAHQIIDEARPELSAYRLALAEATRQVLAGGLEILGIAVPSEM</sequence>
<reference evidence="13 14" key="1">
    <citation type="journal article" date="2016" name="Nat. Commun.">
        <title>Thousands of microbial genomes shed light on interconnected biogeochemical processes in an aquifer system.</title>
        <authorList>
            <person name="Anantharaman K."/>
            <person name="Brown C.T."/>
            <person name="Hug L.A."/>
            <person name="Sharon I."/>
            <person name="Castelle C.J."/>
            <person name="Probst A.J."/>
            <person name="Thomas B.C."/>
            <person name="Singh A."/>
            <person name="Wilkins M.J."/>
            <person name="Karaoz U."/>
            <person name="Brodie E.L."/>
            <person name="Williams K.H."/>
            <person name="Hubbard S.S."/>
            <person name="Banfield J.F."/>
        </authorList>
    </citation>
    <scope>NUCLEOTIDE SEQUENCE [LARGE SCALE GENOMIC DNA]</scope>
</reference>
<dbReference type="Gene3D" id="1.10.730.10">
    <property type="entry name" value="Isoleucyl-tRNA Synthetase, Domain 1"/>
    <property type="match status" value="1"/>
</dbReference>
<proteinExistence type="inferred from homology"/>
<comment type="similarity">
    <text evidence="1 10">Belongs to the class-I aminoacyl-tRNA synthetase family.</text>
</comment>
<evidence type="ECO:0000256" key="9">
    <source>
        <dbReference type="NCBIfam" id="TIGR00456"/>
    </source>
</evidence>
<dbReference type="PANTHER" id="PTHR11956">
    <property type="entry name" value="ARGINYL-TRNA SYNTHETASE"/>
    <property type="match status" value="1"/>
</dbReference>
<evidence type="ECO:0000256" key="7">
    <source>
        <dbReference type="ARBA" id="ARBA00023146"/>
    </source>
</evidence>
<evidence type="ECO:0000256" key="6">
    <source>
        <dbReference type="ARBA" id="ARBA00022917"/>
    </source>
</evidence>
<feature type="domain" description="Arginyl tRNA synthetase N-terminal" evidence="12">
    <location>
        <begin position="4"/>
        <end position="87"/>
    </location>
</feature>
<evidence type="ECO:0000259" key="12">
    <source>
        <dbReference type="SMART" id="SM01016"/>
    </source>
</evidence>
<dbReference type="Pfam" id="PF00750">
    <property type="entry name" value="tRNA-synt_1d"/>
    <property type="match status" value="1"/>
</dbReference>
<dbReference type="GO" id="GO:0005524">
    <property type="term" value="F:ATP binding"/>
    <property type="evidence" value="ECO:0007669"/>
    <property type="project" value="UniProtKB-KW"/>
</dbReference>
<dbReference type="PRINTS" id="PR01038">
    <property type="entry name" value="TRNASYNTHARG"/>
</dbReference>
<dbReference type="InterPro" id="IPR009080">
    <property type="entry name" value="tRNAsynth_Ia_anticodon-bd"/>
</dbReference>
<dbReference type="SMART" id="SM01016">
    <property type="entry name" value="Arg_tRNA_synt_N"/>
    <property type="match status" value="1"/>
</dbReference>
<dbReference type="InterPro" id="IPR014729">
    <property type="entry name" value="Rossmann-like_a/b/a_fold"/>
</dbReference>
<dbReference type="AlphaFoldDB" id="A0A1G2QJ19"/>
<evidence type="ECO:0000256" key="3">
    <source>
        <dbReference type="ARBA" id="ARBA00022598"/>
    </source>
</evidence>
<dbReference type="SUPFAM" id="SSF52374">
    <property type="entry name" value="Nucleotidylyl transferase"/>
    <property type="match status" value="1"/>
</dbReference>
<dbReference type="SUPFAM" id="SSF55190">
    <property type="entry name" value="Arginyl-tRNA synthetase (ArgRS), N-terminal 'additional' domain"/>
    <property type="match status" value="1"/>
</dbReference>
<evidence type="ECO:0000256" key="10">
    <source>
        <dbReference type="RuleBase" id="RU363038"/>
    </source>
</evidence>
<name>A0A1G2QJ19_9BACT</name>
<dbReference type="EC" id="6.1.1.19" evidence="2 9"/>
<evidence type="ECO:0000256" key="8">
    <source>
        <dbReference type="ARBA" id="ARBA00049339"/>
    </source>
</evidence>
<dbReference type="SUPFAM" id="SSF47323">
    <property type="entry name" value="Anticodon-binding domain of a subclass of class I aminoacyl-tRNA synthetases"/>
    <property type="match status" value="1"/>
</dbReference>
<evidence type="ECO:0000256" key="1">
    <source>
        <dbReference type="ARBA" id="ARBA00005594"/>
    </source>
</evidence>
<dbReference type="SMART" id="SM00836">
    <property type="entry name" value="DALR_1"/>
    <property type="match status" value="1"/>
</dbReference>
<dbReference type="InterPro" id="IPR001278">
    <property type="entry name" value="Arg-tRNA-ligase"/>
</dbReference>
<comment type="catalytic activity">
    <reaction evidence="8">
        <text>tRNA(Arg) + L-arginine + ATP = L-arginyl-tRNA(Arg) + AMP + diphosphate</text>
        <dbReference type="Rhea" id="RHEA:20301"/>
        <dbReference type="Rhea" id="RHEA-COMP:9658"/>
        <dbReference type="Rhea" id="RHEA-COMP:9673"/>
        <dbReference type="ChEBI" id="CHEBI:30616"/>
        <dbReference type="ChEBI" id="CHEBI:32682"/>
        <dbReference type="ChEBI" id="CHEBI:33019"/>
        <dbReference type="ChEBI" id="CHEBI:78442"/>
        <dbReference type="ChEBI" id="CHEBI:78513"/>
        <dbReference type="ChEBI" id="CHEBI:456215"/>
        <dbReference type="EC" id="6.1.1.19"/>
    </reaction>
</comment>
<accession>A0A1G2QJ19</accession>
<keyword evidence="6 10" id="KW-0648">Protein biosynthesis</keyword>
<keyword evidence="5 10" id="KW-0067">ATP-binding</keyword>
<keyword evidence="3 10" id="KW-0436">Ligase</keyword>
<dbReference type="Gene3D" id="3.30.1360.70">
    <property type="entry name" value="Arginyl tRNA synthetase N-terminal domain"/>
    <property type="match status" value="1"/>
</dbReference>
<dbReference type="Pfam" id="PF03485">
    <property type="entry name" value="Arg_tRNA_synt_N"/>
    <property type="match status" value="1"/>
</dbReference>
<keyword evidence="4 10" id="KW-0547">Nucleotide-binding</keyword>
<comment type="caution">
    <text evidence="13">The sequence shown here is derived from an EMBL/GenBank/DDBJ whole genome shotgun (WGS) entry which is preliminary data.</text>
</comment>
<dbReference type="EMBL" id="MHTK01000002">
    <property type="protein sequence ID" value="OHA60059.1"/>
    <property type="molecule type" value="Genomic_DNA"/>
</dbReference>
<dbReference type="STRING" id="1802439.A2589_00010"/>
<evidence type="ECO:0000259" key="11">
    <source>
        <dbReference type="SMART" id="SM00836"/>
    </source>
</evidence>
<keyword evidence="7 10" id="KW-0030">Aminoacyl-tRNA synthetase</keyword>
<dbReference type="GO" id="GO:0006420">
    <property type="term" value="P:arginyl-tRNA aminoacylation"/>
    <property type="evidence" value="ECO:0007669"/>
    <property type="project" value="UniProtKB-UniRule"/>
</dbReference>
<dbReference type="NCBIfam" id="TIGR00456">
    <property type="entry name" value="argS"/>
    <property type="match status" value="1"/>
</dbReference>
<protein>
    <recommendedName>
        <fullName evidence="2 9">Arginine--tRNA ligase</fullName>
        <ecNumber evidence="2 9">6.1.1.19</ecNumber>
    </recommendedName>
</protein>
<organism evidence="13 14">
    <name type="scientific">Candidatus Vogelbacteria bacterium RIFOXYD1_FULL_46_19</name>
    <dbReference type="NCBI Taxonomy" id="1802439"/>
    <lineage>
        <taxon>Bacteria</taxon>
        <taxon>Candidatus Vogeliibacteriota</taxon>
    </lineage>
</organism>
<dbReference type="InterPro" id="IPR005148">
    <property type="entry name" value="Arg-tRNA-synth_N"/>
</dbReference>
<evidence type="ECO:0000256" key="5">
    <source>
        <dbReference type="ARBA" id="ARBA00022840"/>
    </source>
</evidence>
<gene>
    <name evidence="13" type="ORF">A2589_00010</name>
</gene>
<dbReference type="Proteomes" id="UP000177838">
    <property type="component" value="Unassembled WGS sequence"/>
</dbReference>
<dbReference type="GO" id="GO:0005737">
    <property type="term" value="C:cytoplasm"/>
    <property type="evidence" value="ECO:0007669"/>
    <property type="project" value="UniProtKB-UniRule"/>
</dbReference>
<dbReference type="InterPro" id="IPR035684">
    <property type="entry name" value="ArgRS_core"/>
</dbReference>
<dbReference type="Pfam" id="PF05746">
    <property type="entry name" value="DALR_1"/>
    <property type="match status" value="1"/>
</dbReference>
<dbReference type="Gene3D" id="3.40.50.620">
    <property type="entry name" value="HUPs"/>
    <property type="match status" value="1"/>
</dbReference>
<feature type="domain" description="DALR anticodon binding" evidence="11">
    <location>
        <begin position="458"/>
        <end position="573"/>
    </location>
</feature>
<evidence type="ECO:0000313" key="14">
    <source>
        <dbReference type="Proteomes" id="UP000177838"/>
    </source>
</evidence>
<evidence type="ECO:0000256" key="4">
    <source>
        <dbReference type="ARBA" id="ARBA00022741"/>
    </source>
</evidence>